<dbReference type="InterPro" id="IPR027417">
    <property type="entry name" value="P-loop_NTPase"/>
</dbReference>
<keyword evidence="6" id="KW-1278">Translocase</keyword>
<comment type="similarity">
    <text evidence="8">Belongs to the ABC transporter superfamily. Energy-coupling factor EcfA family.</text>
</comment>
<evidence type="ECO:0000313" key="10">
    <source>
        <dbReference type="EMBL" id="KRK18431.1"/>
    </source>
</evidence>
<dbReference type="GO" id="GO:0043190">
    <property type="term" value="C:ATP-binding cassette (ABC) transporter complex"/>
    <property type="evidence" value="ECO:0007669"/>
    <property type="project" value="TreeGrafter"/>
</dbReference>
<dbReference type="GO" id="GO:0042626">
    <property type="term" value="F:ATPase-coupled transmembrane transporter activity"/>
    <property type="evidence" value="ECO:0007669"/>
    <property type="project" value="TreeGrafter"/>
</dbReference>
<dbReference type="AlphaFoldDB" id="A0A0R1F9S9"/>
<evidence type="ECO:0000256" key="4">
    <source>
        <dbReference type="ARBA" id="ARBA00022741"/>
    </source>
</evidence>
<dbReference type="PROSITE" id="PS50893">
    <property type="entry name" value="ABC_TRANSPORTER_2"/>
    <property type="match status" value="1"/>
</dbReference>
<proteinExistence type="inferred from homology"/>
<dbReference type="InterPro" id="IPR003593">
    <property type="entry name" value="AAA+_ATPase"/>
</dbReference>
<evidence type="ECO:0000256" key="6">
    <source>
        <dbReference type="ARBA" id="ARBA00022967"/>
    </source>
</evidence>
<dbReference type="InterPro" id="IPR017871">
    <property type="entry name" value="ABC_transporter-like_CS"/>
</dbReference>
<dbReference type="EC" id="7.-.-.-" evidence="8"/>
<keyword evidence="5 8" id="KW-0067">ATP-binding</keyword>
<dbReference type="NCBIfam" id="TIGR04521">
    <property type="entry name" value="ECF_ATPase_2"/>
    <property type="match status" value="1"/>
</dbReference>
<dbReference type="PROSITE" id="PS00211">
    <property type="entry name" value="ABC_TRANSPORTER_1"/>
    <property type="match status" value="1"/>
</dbReference>
<protein>
    <recommendedName>
        <fullName evidence="8">Energy-coupling factor transporter ATP-binding protein EcfA2</fullName>
        <ecNumber evidence="8">7.-.-.-</ecNumber>
    </recommendedName>
</protein>
<evidence type="ECO:0000256" key="8">
    <source>
        <dbReference type="RuleBase" id="RU365104"/>
    </source>
</evidence>
<dbReference type="Proteomes" id="UP000051181">
    <property type="component" value="Unassembled WGS sequence"/>
</dbReference>
<evidence type="ECO:0000256" key="7">
    <source>
        <dbReference type="ARBA" id="ARBA00023136"/>
    </source>
</evidence>
<dbReference type="GO" id="GO:0016887">
    <property type="term" value="F:ATP hydrolysis activity"/>
    <property type="evidence" value="ECO:0007669"/>
    <property type="project" value="InterPro"/>
</dbReference>
<evidence type="ECO:0000259" key="9">
    <source>
        <dbReference type="PROSITE" id="PS50893"/>
    </source>
</evidence>
<dbReference type="GeneID" id="65916354"/>
<reference evidence="10 11" key="1">
    <citation type="journal article" date="2015" name="Genome Announc.">
        <title>Expanding the biotechnology potential of lactobacilli through comparative genomics of 213 strains and associated genera.</title>
        <authorList>
            <person name="Sun Z."/>
            <person name="Harris H.M."/>
            <person name="McCann A."/>
            <person name="Guo C."/>
            <person name="Argimon S."/>
            <person name="Zhang W."/>
            <person name="Yang X."/>
            <person name="Jeffery I.B."/>
            <person name="Cooney J.C."/>
            <person name="Kagawa T.F."/>
            <person name="Liu W."/>
            <person name="Song Y."/>
            <person name="Salvetti E."/>
            <person name="Wrobel A."/>
            <person name="Rasinkangas P."/>
            <person name="Parkhill J."/>
            <person name="Rea M.C."/>
            <person name="O'Sullivan O."/>
            <person name="Ritari J."/>
            <person name="Douillard F.P."/>
            <person name="Paul Ross R."/>
            <person name="Yang R."/>
            <person name="Briner A.E."/>
            <person name="Felis G.E."/>
            <person name="de Vos W.M."/>
            <person name="Barrangou R."/>
            <person name="Klaenhammer T.R."/>
            <person name="Caufield P.W."/>
            <person name="Cui Y."/>
            <person name="Zhang H."/>
            <person name="O'Toole P.W."/>
        </authorList>
    </citation>
    <scope>NUCLEOTIDE SEQUENCE [LARGE SCALE GENOMIC DNA]</scope>
    <source>
        <strain evidence="10 11">DSM 20001</strain>
    </source>
</reference>
<keyword evidence="3 8" id="KW-1003">Cell membrane</keyword>
<dbReference type="PATRIC" id="fig|913848.6.peg.520"/>
<dbReference type="InterPro" id="IPR050095">
    <property type="entry name" value="ECF_ABC_transporter_ATP-bd"/>
</dbReference>
<dbReference type="SUPFAM" id="SSF52540">
    <property type="entry name" value="P-loop containing nucleoside triphosphate hydrolases"/>
    <property type="match status" value="1"/>
</dbReference>
<feature type="domain" description="ABC transporter" evidence="9">
    <location>
        <begin position="3"/>
        <end position="246"/>
    </location>
</feature>
<dbReference type="Gene3D" id="3.40.50.300">
    <property type="entry name" value="P-loop containing nucleotide triphosphate hydrolases"/>
    <property type="match status" value="1"/>
</dbReference>
<accession>A0A0R1F9S9</accession>
<dbReference type="Pfam" id="PF00005">
    <property type="entry name" value="ABC_tran"/>
    <property type="match status" value="1"/>
</dbReference>
<comment type="caution">
    <text evidence="10">The sequence shown here is derived from an EMBL/GenBank/DDBJ whole genome shotgun (WGS) entry which is preliminary data.</text>
</comment>
<dbReference type="PANTHER" id="PTHR43553:SF27">
    <property type="entry name" value="ENERGY-COUPLING FACTOR TRANSPORTER ATP-BINDING PROTEIN ECFA2"/>
    <property type="match status" value="1"/>
</dbReference>
<dbReference type="SMART" id="SM00382">
    <property type="entry name" value="AAA"/>
    <property type="match status" value="1"/>
</dbReference>
<evidence type="ECO:0000256" key="1">
    <source>
        <dbReference type="ARBA" id="ARBA00004202"/>
    </source>
</evidence>
<name>A0A0R1F9S9_9LACO</name>
<dbReference type="NCBIfam" id="NF010155">
    <property type="entry name" value="PRK13634.1"/>
    <property type="match status" value="1"/>
</dbReference>
<dbReference type="GO" id="GO:0005524">
    <property type="term" value="F:ATP binding"/>
    <property type="evidence" value="ECO:0007669"/>
    <property type="project" value="UniProtKB-UniRule"/>
</dbReference>
<keyword evidence="2 8" id="KW-0813">Transport</keyword>
<evidence type="ECO:0000256" key="2">
    <source>
        <dbReference type="ARBA" id="ARBA00022448"/>
    </source>
</evidence>
<organism evidence="10 11">
    <name type="scientific">Loigolactobacillus coryniformis subsp. coryniformis KCTC 3167 = DSM 20001</name>
    <dbReference type="NCBI Taxonomy" id="913848"/>
    <lineage>
        <taxon>Bacteria</taxon>
        <taxon>Bacillati</taxon>
        <taxon>Bacillota</taxon>
        <taxon>Bacilli</taxon>
        <taxon>Lactobacillales</taxon>
        <taxon>Lactobacillaceae</taxon>
        <taxon>Loigolactobacillus</taxon>
    </lineage>
</organism>
<keyword evidence="7 8" id="KW-0472">Membrane</keyword>
<gene>
    <name evidence="10" type="ORF">FD22_GL000506</name>
</gene>
<evidence type="ECO:0000256" key="5">
    <source>
        <dbReference type="ARBA" id="ARBA00022840"/>
    </source>
</evidence>
<comment type="function">
    <text evidence="8">ATP-binding (A) component of a common energy-coupling factor (ECF) ABC-transporter complex.</text>
</comment>
<dbReference type="RefSeq" id="WP_003679358.1">
    <property type="nucleotide sequence ID" value="NZ_AZCN01000015.1"/>
</dbReference>
<dbReference type="PANTHER" id="PTHR43553">
    <property type="entry name" value="HEAVY METAL TRANSPORTER"/>
    <property type="match status" value="1"/>
</dbReference>
<comment type="subunit">
    <text evidence="8">Forms a stable energy-coupling factor (ECF) transporter complex composed of 2 membrane-embedded substrate-binding proteins (S component), 2 ATP-binding proteins (A component) and 2 transmembrane proteins (T component).</text>
</comment>
<dbReference type="InterPro" id="IPR015856">
    <property type="entry name" value="ABC_transpr_CbiO/EcfA_su"/>
</dbReference>
<dbReference type="eggNOG" id="COG1122">
    <property type="taxonomic scope" value="Bacteria"/>
</dbReference>
<keyword evidence="4 8" id="KW-0547">Nucleotide-binding</keyword>
<sequence length="293" mass="32218">MDITFQDVAYTYQAGTPFESQALHDINLTIADQSFTAIIGHTGSGKSTLVQHLNALLKPTSGTVTIGDRQITPETNNKNLKPLRQKVGMVFQFPENQLFEETVAKDIAFGPMNFGMSATDAAKKAAEMLDLVGLPAELLERSPFDLSGGQMRRVAIAGVLAMAPEVLILDEPTAGLDPAGRREIMGMVTRLHEQQKLTVVLITHHMEDVANYADHVIVMEHGTVAKVGQPSEIFQDVEWLQKRQLGVPETTEFAARLQKRGFKFTRLPLTEVELAAALLPQLPREAVSQPHDE</sequence>
<evidence type="ECO:0000256" key="3">
    <source>
        <dbReference type="ARBA" id="ARBA00022475"/>
    </source>
</evidence>
<dbReference type="FunFam" id="3.40.50.300:FF:000224">
    <property type="entry name" value="Energy-coupling factor transporter ATP-binding protein EcfA"/>
    <property type="match status" value="1"/>
</dbReference>
<evidence type="ECO:0000313" key="11">
    <source>
        <dbReference type="Proteomes" id="UP000051181"/>
    </source>
</evidence>
<dbReference type="InterPro" id="IPR030946">
    <property type="entry name" value="EcfA2"/>
</dbReference>
<dbReference type="InterPro" id="IPR003439">
    <property type="entry name" value="ABC_transporter-like_ATP-bd"/>
</dbReference>
<comment type="subcellular location">
    <subcellularLocation>
        <location evidence="1 8">Cell membrane</location>
        <topology evidence="1 8">Peripheral membrane protein</topology>
    </subcellularLocation>
</comment>
<dbReference type="EMBL" id="AZCN01000015">
    <property type="protein sequence ID" value="KRK18431.1"/>
    <property type="molecule type" value="Genomic_DNA"/>
</dbReference>
<dbReference type="CDD" id="cd03225">
    <property type="entry name" value="ABC_cobalt_CbiO_domain1"/>
    <property type="match status" value="1"/>
</dbReference>